<reference evidence="5 6" key="1">
    <citation type="submission" date="2016-11" db="EMBL/GenBank/DDBJ databases">
        <authorList>
            <person name="Jaros S."/>
            <person name="Januszkiewicz K."/>
            <person name="Wedrychowicz H."/>
        </authorList>
    </citation>
    <scope>NUCLEOTIDE SEQUENCE [LARGE SCALE GENOMIC DNA]</scope>
    <source>
        <strain evidence="5 6">DSM 29589</strain>
    </source>
</reference>
<sequence length="340" mass="36834">MTVSAPRSLIAALALSAMAAPALAQEVNVYSSRHYDSDDALFDEFTSRTGITVNRIEANADELIARIQAEGDNSPADVLLTVDVGRVGRAEEAGILQAFSSDVIESRVPPHLRDPENQWFGVSQRARIIFYAKDRVENPPRTYEDLAAPEWKGKICIRSSSNVYNQSLLASLIDANGEDAAREWAAGVVGNMARAPQGGDTDQLRGIVSGECDVAVANHYYFLRGFEQNVDGLTDGIDNIGFVWPNQSGRGAHVNLSTAAKTANAPNAEEADKLLEFFTSEFAQQHFAGQNNEYPAVSGVALDEDTARLGMFIPDTTTRTAVFGDNAKTAQTIFNEVGWD</sequence>
<dbReference type="EMBL" id="FRBR01000001">
    <property type="protein sequence ID" value="SHL20973.1"/>
    <property type="molecule type" value="Genomic_DNA"/>
</dbReference>
<evidence type="ECO:0000313" key="6">
    <source>
        <dbReference type="Proteomes" id="UP000183974"/>
    </source>
</evidence>
<dbReference type="AlphaFoldDB" id="A0A1M6YSB9"/>
<dbReference type="PANTHER" id="PTHR30006">
    <property type="entry name" value="THIAMINE-BINDING PERIPLASMIC PROTEIN-RELATED"/>
    <property type="match status" value="1"/>
</dbReference>
<evidence type="ECO:0000313" key="5">
    <source>
        <dbReference type="EMBL" id="SHL20973.1"/>
    </source>
</evidence>
<feature type="signal peptide" evidence="4">
    <location>
        <begin position="1"/>
        <end position="24"/>
    </location>
</feature>
<dbReference type="RefSeq" id="WP_073033380.1">
    <property type="nucleotide sequence ID" value="NZ_BMLR01000001.1"/>
</dbReference>
<name>A0A1M6YSB9_9RHOB</name>
<keyword evidence="3" id="KW-0479">Metal-binding</keyword>
<feature type="binding site" evidence="3">
    <location>
        <position position="221"/>
    </location>
    <ligand>
        <name>Fe cation</name>
        <dbReference type="ChEBI" id="CHEBI:24875"/>
    </ligand>
</feature>
<dbReference type="Proteomes" id="UP000183974">
    <property type="component" value="Unassembled WGS sequence"/>
</dbReference>
<dbReference type="Pfam" id="PF13343">
    <property type="entry name" value="SBP_bac_6"/>
    <property type="match status" value="1"/>
</dbReference>
<dbReference type="Gene3D" id="3.40.190.10">
    <property type="entry name" value="Periplasmic binding protein-like II"/>
    <property type="match status" value="2"/>
</dbReference>
<dbReference type="SUPFAM" id="SSF53850">
    <property type="entry name" value="Periplasmic binding protein-like II"/>
    <property type="match status" value="1"/>
</dbReference>
<dbReference type="STRING" id="337701.SAMN05444398_1011004"/>
<keyword evidence="6" id="KW-1185">Reference proteome</keyword>
<gene>
    <name evidence="5" type="ORF">SAMN05444398_1011004</name>
</gene>
<dbReference type="PANTHER" id="PTHR30006:SF15">
    <property type="entry name" value="IRON-UTILIZATION PERIPLASMIC PROTEIN"/>
    <property type="match status" value="1"/>
</dbReference>
<organism evidence="5 6">
    <name type="scientific">Roseovarius pacificus</name>
    <dbReference type="NCBI Taxonomy" id="337701"/>
    <lineage>
        <taxon>Bacteria</taxon>
        <taxon>Pseudomonadati</taxon>
        <taxon>Pseudomonadota</taxon>
        <taxon>Alphaproteobacteria</taxon>
        <taxon>Rhodobacterales</taxon>
        <taxon>Roseobacteraceae</taxon>
        <taxon>Roseovarius</taxon>
    </lineage>
</organism>
<dbReference type="GO" id="GO:0030288">
    <property type="term" value="C:outer membrane-bounded periplasmic space"/>
    <property type="evidence" value="ECO:0007669"/>
    <property type="project" value="TreeGrafter"/>
</dbReference>
<keyword evidence="2 4" id="KW-0732">Signal</keyword>
<dbReference type="GO" id="GO:0046872">
    <property type="term" value="F:metal ion binding"/>
    <property type="evidence" value="ECO:0007669"/>
    <property type="project" value="UniProtKB-KW"/>
</dbReference>
<dbReference type="OrthoDB" id="9769567at2"/>
<feature type="chain" id="PRO_5012839143" evidence="4">
    <location>
        <begin position="25"/>
        <end position="340"/>
    </location>
</feature>
<evidence type="ECO:0000256" key="3">
    <source>
        <dbReference type="PIRSR" id="PIRSR002825-1"/>
    </source>
</evidence>
<evidence type="ECO:0000256" key="2">
    <source>
        <dbReference type="ARBA" id="ARBA00022729"/>
    </source>
</evidence>
<evidence type="ECO:0000256" key="4">
    <source>
        <dbReference type="SAM" id="SignalP"/>
    </source>
</evidence>
<accession>A0A1M6YSB9</accession>
<keyword evidence="3" id="KW-0408">Iron</keyword>
<comment type="similarity">
    <text evidence="1">Belongs to the bacterial solute-binding protein 1 family.</text>
</comment>
<protein>
    <submittedName>
        <fullName evidence="5">Iron(III) transport system substrate-binding protein</fullName>
    </submittedName>
</protein>
<dbReference type="InterPro" id="IPR026045">
    <property type="entry name" value="Ferric-bd"/>
</dbReference>
<feature type="binding site" evidence="3">
    <location>
        <position position="34"/>
    </location>
    <ligand>
        <name>Fe cation</name>
        <dbReference type="ChEBI" id="CHEBI:24875"/>
    </ligand>
</feature>
<dbReference type="PIRSF" id="PIRSF002825">
    <property type="entry name" value="CfbpA"/>
    <property type="match status" value="1"/>
</dbReference>
<evidence type="ECO:0000256" key="1">
    <source>
        <dbReference type="ARBA" id="ARBA00008520"/>
    </source>
</evidence>
<proteinExistence type="inferred from homology"/>
<feature type="binding site" evidence="3">
    <location>
        <position position="220"/>
    </location>
    <ligand>
        <name>Fe cation</name>
        <dbReference type="ChEBI" id="CHEBI:24875"/>
    </ligand>
</feature>